<dbReference type="GeneID" id="71852266"/>
<protein>
    <submittedName>
        <fullName evidence="2">DUF357 domain-containing protein</fullName>
    </submittedName>
</protein>
<evidence type="ECO:0000313" key="2">
    <source>
        <dbReference type="EMBL" id="MFC4245453.1"/>
    </source>
</evidence>
<dbReference type="AlphaFoldDB" id="A0ABD5NTL7"/>
<reference evidence="2 3" key="1">
    <citation type="journal article" date="2014" name="Int. J. Syst. Evol. Microbiol.">
        <title>Complete genome sequence of Corynebacterium casei LMG S-19264T (=DSM 44701T), isolated from a smear-ripened cheese.</title>
        <authorList>
            <consortium name="US DOE Joint Genome Institute (JGI-PGF)"/>
            <person name="Walter F."/>
            <person name="Albersmeier A."/>
            <person name="Kalinowski J."/>
            <person name="Ruckert C."/>
        </authorList>
    </citation>
    <scope>NUCLEOTIDE SEQUENCE [LARGE SCALE GENOMIC DNA]</scope>
    <source>
        <strain evidence="2 3">IBRC-M 10912</strain>
    </source>
</reference>
<dbReference type="Gene3D" id="1.20.1270.90">
    <property type="entry name" value="AF1782-like"/>
    <property type="match status" value="1"/>
</dbReference>
<dbReference type="Pfam" id="PF04010">
    <property type="entry name" value="DUF357"/>
    <property type="match status" value="1"/>
</dbReference>
<dbReference type="SUPFAM" id="SSF158372">
    <property type="entry name" value="AF1782-like"/>
    <property type="match status" value="1"/>
</dbReference>
<dbReference type="Proteomes" id="UP001595821">
    <property type="component" value="Unassembled WGS sequence"/>
</dbReference>
<accession>A0ABD5NTL7</accession>
<dbReference type="InterPro" id="IPR023140">
    <property type="entry name" value="DUF357"/>
</dbReference>
<feature type="domain" description="DUF357" evidence="1">
    <location>
        <begin position="11"/>
        <end position="83"/>
    </location>
</feature>
<evidence type="ECO:0000313" key="3">
    <source>
        <dbReference type="Proteomes" id="UP001595821"/>
    </source>
</evidence>
<dbReference type="InterPro" id="IPR036809">
    <property type="entry name" value="AF1782-like_sf"/>
</dbReference>
<dbReference type="RefSeq" id="WP_246971237.1">
    <property type="nucleotide sequence ID" value="NZ_CP095397.1"/>
</dbReference>
<name>A0ABD5NTL7_9EURY</name>
<organism evidence="2 3">
    <name type="scientific">Natribaculum luteum</name>
    <dbReference type="NCBI Taxonomy" id="1586232"/>
    <lineage>
        <taxon>Archaea</taxon>
        <taxon>Methanobacteriati</taxon>
        <taxon>Methanobacteriota</taxon>
        <taxon>Stenosarchaea group</taxon>
        <taxon>Halobacteria</taxon>
        <taxon>Halobacteriales</taxon>
        <taxon>Natrialbaceae</taxon>
        <taxon>Natribaculum</taxon>
    </lineage>
</organism>
<evidence type="ECO:0000259" key="1">
    <source>
        <dbReference type="Pfam" id="PF04010"/>
    </source>
</evidence>
<sequence length="94" mass="10141">MAADLEEKTNRYGQLLAEALEAATVAPPEGTPMAEAAAECREMAASYLEDGRHFREEDDLVNALAAFSYGHAWLDAGARVGLFDVPTEGHLFTV</sequence>
<proteinExistence type="predicted"/>
<comment type="caution">
    <text evidence="2">The sequence shown here is derived from an EMBL/GenBank/DDBJ whole genome shotgun (WGS) entry which is preliminary data.</text>
</comment>
<gene>
    <name evidence="2" type="ORF">ACFOZ7_00290</name>
</gene>
<dbReference type="EMBL" id="JBHSDJ010000002">
    <property type="protein sequence ID" value="MFC4245453.1"/>
    <property type="molecule type" value="Genomic_DNA"/>
</dbReference>